<evidence type="ECO:0000259" key="8">
    <source>
        <dbReference type="PROSITE" id="PS50928"/>
    </source>
</evidence>
<dbReference type="Gene3D" id="1.10.3720.10">
    <property type="entry name" value="MetI-like"/>
    <property type="match status" value="1"/>
</dbReference>
<dbReference type="Pfam" id="PF00528">
    <property type="entry name" value="BPD_transp_1"/>
    <property type="match status" value="1"/>
</dbReference>
<sequence length="211" mass="22527">MSEAQIIAASEADLGIVPASKPRGMFTRAWEVFAENRLALASLAFIAFILLFCFVGPHIYVTNQTDTDLSNYLCTPSGSHLLGCNDLGYDQLGRLMVGGQTALEVGLAAAIVSVLVGTLYGAISGFAGGYVDALMMRIVDAGLSLPSLMVIIILSVIFHPTPTTIIFIIAIFYWFGVARLVRGETLALGNREYVQAVRVVGGRPLRAIPSC</sequence>
<protein>
    <submittedName>
        <fullName evidence="9">ABC transporter permease</fullName>
    </submittedName>
</protein>
<evidence type="ECO:0000256" key="4">
    <source>
        <dbReference type="ARBA" id="ARBA00022692"/>
    </source>
</evidence>
<proteinExistence type="inferred from homology"/>
<evidence type="ECO:0000256" key="3">
    <source>
        <dbReference type="ARBA" id="ARBA00022475"/>
    </source>
</evidence>
<dbReference type="Pfam" id="PF12911">
    <property type="entry name" value="OppC_N"/>
    <property type="match status" value="1"/>
</dbReference>
<dbReference type="PANTHER" id="PTHR43386">
    <property type="entry name" value="OLIGOPEPTIDE TRANSPORT SYSTEM PERMEASE PROTEIN APPC"/>
    <property type="match status" value="1"/>
</dbReference>
<accession>A0A6P2C1I2</accession>
<gene>
    <name evidence="9" type="ORF">EAS64_23155</name>
</gene>
<evidence type="ECO:0000256" key="2">
    <source>
        <dbReference type="ARBA" id="ARBA00022448"/>
    </source>
</evidence>
<evidence type="ECO:0000313" key="9">
    <source>
        <dbReference type="EMBL" id="TVZ03313.1"/>
    </source>
</evidence>
<keyword evidence="6 7" id="KW-0472">Membrane</keyword>
<comment type="similarity">
    <text evidence="7">Belongs to the binding-protein-dependent transport system permease family.</text>
</comment>
<comment type="subcellular location">
    <subcellularLocation>
        <location evidence="1 7">Cell membrane</location>
        <topology evidence="1 7">Multi-pass membrane protein</topology>
    </subcellularLocation>
</comment>
<comment type="caution">
    <text evidence="9">The sequence shown here is derived from an EMBL/GenBank/DDBJ whole genome shotgun (WGS) entry which is preliminary data.</text>
</comment>
<dbReference type="GO" id="GO:0005886">
    <property type="term" value="C:plasma membrane"/>
    <property type="evidence" value="ECO:0007669"/>
    <property type="project" value="UniProtKB-SubCell"/>
</dbReference>
<keyword evidence="4 7" id="KW-0812">Transmembrane</keyword>
<feature type="transmembrane region" description="Helical" evidence="7">
    <location>
        <begin position="138"/>
        <end position="158"/>
    </location>
</feature>
<reference evidence="9 10" key="1">
    <citation type="submission" date="2018-11" db="EMBL/GenBank/DDBJ databases">
        <title>Trebonia kvetii gen.nov., sp.nov., a novel acidophilic actinobacterium, and proposal of the new actinobacterial family Treboniaceae fam. nov.</title>
        <authorList>
            <person name="Rapoport D."/>
            <person name="Sagova-Mareckova M."/>
            <person name="Sedlacek I."/>
            <person name="Provaznik J."/>
            <person name="Kralova S."/>
            <person name="Pavlinic D."/>
            <person name="Benes V."/>
            <person name="Kopecky J."/>
        </authorList>
    </citation>
    <scope>NUCLEOTIDE SEQUENCE [LARGE SCALE GENOMIC DNA]</scope>
    <source>
        <strain evidence="9 10">15Tr583</strain>
    </source>
</reference>
<keyword evidence="2 7" id="KW-0813">Transport</keyword>
<feature type="transmembrane region" description="Helical" evidence="7">
    <location>
        <begin position="105"/>
        <end position="131"/>
    </location>
</feature>
<dbReference type="InterPro" id="IPR050366">
    <property type="entry name" value="BP-dependent_transpt_permease"/>
</dbReference>
<feature type="transmembrane region" description="Helical" evidence="7">
    <location>
        <begin position="38"/>
        <end position="60"/>
    </location>
</feature>
<dbReference type="AlphaFoldDB" id="A0A6P2C1I2"/>
<organism evidence="9 10">
    <name type="scientific">Trebonia kvetii</name>
    <dbReference type="NCBI Taxonomy" id="2480626"/>
    <lineage>
        <taxon>Bacteria</taxon>
        <taxon>Bacillati</taxon>
        <taxon>Actinomycetota</taxon>
        <taxon>Actinomycetes</taxon>
        <taxon>Streptosporangiales</taxon>
        <taxon>Treboniaceae</taxon>
        <taxon>Trebonia</taxon>
    </lineage>
</organism>
<dbReference type="Proteomes" id="UP000460272">
    <property type="component" value="Unassembled WGS sequence"/>
</dbReference>
<dbReference type="InterPro" id="IPR035906">
    <property type="entry name" value="MetI-like_sf"/>
</dbReference>
<name>A0A6P2C1I2_9ACTN</name>
<dbReference type="OrthoDB" id="6637947at2"/>
<dbReference type="InterPro" id="IPR000515">
    <property type="entry name" value="MetI-like"/>
</dbReference>
<dbReference type="PROSITE" id="PS50928">
    <property type="entry name" value="ABC_TM1"/>
    <property type="match status" value="1"/>
</dbReference>
<evidence type="ECO:0000256" key="7">
    <source>
        <dbReference type="RuleBase" id="RU363032"/>
    </source>
</evidence>
<dbReference type="SUPFAM" id="SSF161098">
    <property type="entry name" value="MetI-like"/>
    <property type="match status" value="1"/>
</dbReference>
<dbReference type="InterPro" id="IPR025966">
    <property type="entry name" value="OppC_N"/>
</dbReference>
<evidence type="ECO:0000256" key="5">
    <source>
        <dbReference type="ARBA" id="ARBA00022989"/>
    </source>
</evidence>
<dbReference type="EMBL" id="RPFW01000004">
    <property type="protein sequence ID" value="TVZ03313.1"/>
    <property type="molecule type" value="Genomic_DNA"/>
</dbReference>
<keyword evidence="3" id="KW-1003">Cell membrane</keyword>
<dbReference type="GO" id="GO:0055085">
    <property type="term" value="P:transmembrane transport"/>
    <property type="evidence" value="ECO:0007669"/>
    <property type="project" value="InterPro"/>
</dbReference>
<evidence type="ECO:0000313" key="10">
    <source>
        <dbReference type="Proteomes" id="UP000460272"/>
    </source>
</evidence>
<evidence type="ECO:0000256" key="6">
    <source>
        <dbReference type="ARBA" id="ARBA00023136"/>
    </source>
</evidence>
<evidence type="ECO:0000256" key="1">
    <source>
        <dbReference type="ARBA" id="ARBA00004651"/>
    </source>
</evidence>
<feature type="transmembrane region" description="Helical" evidence="7">
    <location>
        <begin position="164"/>
        <end position="181"/>
    </location>
</feature>
<dbReference type="CDD" id="cd06261">
    <property type="entry name" value="TM_PBP2"/>
    <property type="match status" value="1"/>
</dbReference>
<keyword evidence="10" id="KW-1185">Reference proteome</keyword>
<feature type="domain" description="ABC transmembrane type-1" evidence="8">
    <location>
        <begin position="99"/>
        <end position="211"/>
    </location>
</feature>
<dbReference type="PANTHER" id="PTHR43386:SF1">
    <property type="entry name" value="D,D-DIPEPTIDE TRANSPORT SYSTEM PERMEASE PROTEIN DDPC-RELATED"/>
    <property type="match status" value="1"/>
</dbReference>
<dbReference type="RefSeq" id="WP_145855955.1">
    <property type="nucleotide sequence ID" value="NZ_RPFW01000004.1"/>
</dbReference>
<keyword evidence="5 7" id="KW-1133">Transmembrane helix</keyword>